<keyword evidence="10" id="KW-0449">Lipoprotein</keyword>
<keyword evidence="7" id="KW-0998">Cell outer membrane</keyword>
<gene>
    <name evidence="10" type="ORF">ACPOL_3085</name>
</gene>
<evidence type="ECO:0000256" key="9">
    <source>
        <dbReference type="SAM" id="SignalP"/>
    </source>
</evidence>
<dbReference type="PANTHER" id="PTHR30026:SF20">
    <property type="entry name" value="OUTER MEMBRANE PROTEIN TOLC"/>
    <property type="match status" value="1"/>
</dbReference>
<keyword evidence="5" id="KW-0812">Transmembrane</keyword>
<feature type="region of interest" description="Disordered" evidence="8">
    <location>
        <begin position="27"/>
        <end position="69"/>
    </location>
</feature>
<sequence length="521" mass="56168">MKRIVKTRRSLFVFFLMSSLSLGGLCQSSPSGQGSSSQPTRAQQVPLSGRQASSTVTSQQTAVGGGSTSTANTINTSISAQGNYQSSVLDPHATGNPLGLTLGDTIRRGLQFNLGTINGNNSLRQVRAQRLAALSVLRPDLTASLSYTDQKSDLQAIGLSASTVPSFASLLPKVVGPYHYYDARGSASQSLFDRTALGNYRAAKELEQASDLSLKDARELVILAVSGEYLRNLSEVALVRSQEAQVQYAQASYDQALAQGRAGTKSRVDTQRSLVQLQTEQQRLSSNQADLAKEKLTLLRMIGVPLRTQVTFQEVLPFRQVATMPLEEAIRVAESERKDLQADAAQVRAAEQALRASRAEHLPSASVSGYYAIEGVNPNSGNGIFSVAGNVNIPIFDGGRTRSDIEQAQAALDERRAEYQDQEQAVELDLRTAYLNLDVATAQVKVAESNRNLALDTLKQSQDRFAEGVTDSVEVVQSTETLAAAERDYISSLYSHNVANLSVARALGQLEQVAPTLLEVQ</sequence>
<comment type="subcellular location">
    <subcellularLocation>
        <location evidence="1">Cell outer membrane</location>
    </subcellularLocation>
</comment>
<dbReference type="InterPro" id="IPR051906">
    <property type="entry name" value="TolC-like"/>
</dbReference>
<feature type="signal peptide" evidence="9">
    <location>
        <begin position="1"/>
        <end position="23"/>
    </location>
</feature>
<organism evidence="10 11">
    <name type="scientific">Acidisarcina polymorpha</name>
    <dbReference type="NCBI Taxonomy" id="2211140"/>
    <lineage>
        <taxon>Bacteria</taxon>
        <taxon>Pseudomonadati</taxon>
        <taxon>Acidobacteriota</taxon>
        <taxon>Terriglobia</taxon>
        <taxon>Terriglobales</taxon>
        <taxon>Acidobacteriaceae</taxon>
        <taxon>Acidisarcina</taxon>
    </lineage>
</organism>
<evidence type="ECO:0000256" key="3">
    <source>
        <dbReference type="ARBA" id="ARBA00022448"/>
    </source>
</evidence>
<keyword evidence="6" id="KW-0472">Membrane</keyword>
<evidence type="ECO:0000256" key="8">
    <source>
        <dbReference type="SAM" id="MobiDB-lite"/>
    </source>
</evidence>
<evidence type="ECO:0000256" key="5">
    <source>
        <dbReference type="ARBA" id="ARBA00022692"/>
    </source>
</evidence>
<evidence type="ECO:0000256" key="6">
    <source>
        <dbReference type="ARBA" id="ARBA00023136"/>
    </source>
</evidence>
<evidence type="ECO:0000256" key="7">
    <source>
        <dbReference type="ARBA" id="ARBA00023237"/>
    </source>
</evidence>
<dbReference type="RefSeq" id="WP_114207609.1">
    <property type="nucleotide sequence ID" value="NZ_CP030840.1"/>
</dbReference>
<dbReference type="InterPro" id="IPR003423">
    <property type="entry name" value="OMP_efflux"/>
</dbReference>
<dbReference type="GO" id="GO:0009279">
    <property type="term" value="C:cell outer membrane"/>
    <property type="evidence" value="ECO:0007669"/>
    <property type="project" value="UniProtKB-SubCell"/>
</dbReference>
<keyword evidence="3" id="KW-0813">Transport</keyword>
<dbReference type="Gene3D" id="1.20.1600.10">
    <property type="entry name" value="Outer membrane efflux proteins (OEP)"/>
    <property type="match status" value="1"/>
</dbReference>
<keyword evidence="4" id="KW-1134">Transmembrane beta strand</keyword>
<accession>A0A2Z5FZW8</accession>
<evidence type="ECO:0000256" key="2">
    <source>
        <dbReference type="ARBA" id="ARBA00007613"/>
    </source>
</evidence>
<protein>
    <submittedName>
        <fullName evidence="10">RND efflux system, outer membrane lipoprotein CmeC</fullName>
    </submittedName>
</protein>
<dbReference type="EMBL" id="CP030840">
    <property type="protein sequence ID" value="AXC12382.1"/>
    <property type="molecule type" value="Genomic_DNA"/>
</dbReference>
<feature type="compositionally biased region" description="Polar residues" evidence="8">
    <location>
        <begin position="39"/>
        <end position="62"/>
    </location>
</feature>
<dbReference type="GO" id="GO:0015562">
    <property type="term" value="F:efflux transmembrane transporter activity"/>
    <property type="evidence" value="ECO:0007669"/>
    <property type="project" value="InterPro"/>
</dbReference>
<feature type="chain" id="PRO_5016361920" evidence="9">
    <location>
        <begin position="24"/>
        <end position="521"/>
    </location>
</feature>
<evidence type="ECO:0000313" key="10">
    <source>
        <dbReference type="EMBL" id="AXC12382.1"/>
    </source>
</evidence>
<dbReference type="AlphaFoldDB" id="A0A2Z5FZW8"/>
<evidence type="ECO:0000313" key="11">
    <source>
        <dbReference type="Proteomes" id="UP000253606"/>
    </source>
</evidence>
<evidence type="ECO:0000256" key="4">
    <source>
        <dbReference type="ARBA" id="ARBA00022452"/>
    </source>
</evidence>
<proteinExistence type="inferred from homology"/>
<dbReference type="GO" id="GO:1990281">
    <property type="term" value="C:efflux pump complex"/>
    <property type="evidence" value="ECO:0007669"/>
    <property type="project" value="TreeGrafter"/>
</dbReference>
<feature type="compositionally biased region" description="Low complexity" evidence="8">
    <location>
        <begin position="27"/>
        <end position="38"/>
    </location>
</feature>
<comment type="similarity">
    <text evidence="2">Belongs to the outer membrane factor (OMF) (TC 1.B.17) family.</text>
</comment>
<name>A0A2Z5FZW8_9BACT</name>
<dbReference type="Pfam" id="PF02321">
    <property type="entry name" value="OEP"/>
    <property type="match status" value="2"/>
</dbReference>
<dbReference type="KEGG" id="abas:ACPOL_3085"/>
<dbReference type="OrthoDB" id="9813458at2"/>
<keyword evidence="11" id="KW-1185">Reference proteome</keyword>
<keyword evidence="9" id="KW-0732">Signal</keyword>
<dbReference type="SUPFAM" id="SSF56954">
    <property type="entry name" value="Outer membrane efflux proteins (OEP)"/>
    <property type="match status" value="1"/>
</dbReference>
<evidence type="ECO:0000256" key="1">
    <source>
        <dbReference type="ARBA" id="ARBA00004442"/>
    </source>
</evidence>
<dbReference type="PANTHER" id="PTHR30026">
    <property type="entry name" value="OUTER MEMBRANE PROTEIN TOLC"/>
    <property type="match status" value="1"/>
</dbReference>
<dbReference type="Proteomes" id="UP000253606">
    <property type="component" value="Chromosome"/>
</dbReference>
<dbReference type="GO" id="GO:0015288">
    <property type="term" value="F:porin activity"/>
    <property type="evidence" value="ECO:0007669"/>
    <property type="project" value="TreeGrafter"/>
</dbReference>
<reference evidence="10 11" key="1">
    <citation type="journal article" date="2018" name="Front. Microbiol.">
        <title>Hydrolytic Capabilities as a Key to Environmental Success: Chitinolytic and Cellulolytic Acidobacteria From Acidic Sub-arctic Soils and Boreal Peatlands.</title>
        <authorList>
            <person name="Belova S.E."/>
            <person name="Ravin N.V."/>
            <person name="Pankratov T.A."/>
            <person name="Rakitin A.L."/>
            <person name="Ivanova A.A."/>
            <person name="Beletsky A.V."/>
            <person name="Mardanov A.V."/>
            <person name="Sinninghe Damste J.S."/>
            <person name="Dedysh S.N."/>
        </authorList>
    </citation>
    <scope>NUCLEOTIDE SEQUENCE [LARGE SCALE GENOMIC DNA]</scope>
    <source>
        <strain evidence="10 11">SBC82</strain>
    </source>
</reference>